<reference evidence="2 3" key="1">
    <citation type="submission" date="2019-04" db="EMBL/GenBank/DDBJ databases">
        <title>Streptomyces rhizosphaericola sp. nov., an actinobacterium isolated from the wheat rhizosphere.</title>
        <authorList>
            <person name="Vargas Hoyos H.A."/>
            <person name="Santos S.N."/>
            <person name="Genuario D.B."/>
            <person name="Melo I.S."/>
            <person name="Da Silva L.J."/>
            <person name="Da Silva F.S.P."/>
            <person name="Zucchi T.D."/>
        </authorList>
    </citation>
    <scope>NUCLEOTIDE SEQUENCE [LARGE SCALE GENOMIC DNA]</scope>
    <source>
        <strain evidence="2 3">1AS2c</strain>
    </source>
</reference>
<name>A0ABY2PLP3_9ACTN</name>
<evidence type="ECO:0008006" key="4">
    <source>
        <dbReference type="Google" id="ProtNLM"/>
    </source>
</evidence>
<sequence>MADDTTAVSADRWHRELALKLQCALLSLDQCVRKAPEVQKGATDEDVRSAAAPYAKGLAADIKNVWSARQALREKGTAGLLGVPPWLGPRPAAAMSGDSATGAPAGLRLLQERLSSEDRIWAQVRTCLSAEPAGTFLLTRLTSDWAGATEPARTTEASGHPAGTAGQPEEGGEQGSATGGRPTRIEMLFPVIHMASGNSFLVEMTLHAAEQPEELSGTEGQALTPKFKSGLAAGRQAGLKLAARLGVSAEDRHPWETGSYTFRGIPTSYRLDDTSASVGTAVAVVRHLLDLPDPDVLVSGEVSGDGTVMSLPSSADFTAKSRAAGDHGFGLLRMVPQWPLSEVCEQLWPKSWAFAVERTARSGLLALSHEARAVGKVSTGVTATGQSFSLVRLKMVDEILQRMNAGASAVVVGGPRASARTTSVRQAALEWAGANGAAVVQLRLKDGALPDRADLTHAIELARRATQTSMGSPAVVVLEDLLPYDDATDLDTVLPQAAEATGTRIIAVCLYTGGTRWATDSVATVPSIPRAGEVSDFSKRFVQLNGIELDDAQLAVARHAANEDFWWLVHLLMDKAPVPDGAGARDTLALASTATDIRPWAEAEDEPLLHRAGRRSVAELDPSAAIRAAYVRRARGQVSPEQLDLIKAVAASSLLRVGVPESLIKDLPASALHRAGAQRDRSGRWYIERSATCRALLASSEAIADSTGREWMRTADAQYMALAAVLRPYLREYDRKAVGFVTTLLVAAKTVEAGLHRRLLELVSPMLTGHIHVDAPPVLVAHALLAGGDTFGAEQRQKLFETLIRSIFVTGWGGMTARQATTCLRAIRSNEDHAVGQIVPLHGEVIERIGRDMKPVLSRSDPAQGMLFVHELGRRFDRRTADEVVPLAVQATSGCDPALVEHYGAAMGLLDAADRYGGDRRSTIREKFARSPGVRRLVEAEHRNDAGLILARVALERALTTQGDADAGGLRKLCTALSAALPASTPYSVTQGLLLIERVDLGWGRRILRQSKFTSWFRTVVLESVASDVTPWQLAQLIRTLGKIEAGSLMSALYSPDRSRAEHAVIDAIVSCVLDMGDLKGVGQVMAAVTAFDIQWGPGGSDNAASLLCARFEQFVDDALDTERRGSVVLAVVNALVEANVSTATLSALLGRCADVVEMEAKESDKEYAPRLGLLIGQLDSVGNEFLSMIDSRLDDDLLLKRMTRARSVESSAAYMDLARALRRTQDMDFLAQFLEDEWLTYSLKALGDGSVLTTLKALRAYSLLLRDACVTLQEEALLRSVSDDPKVWAKRLKKLFHPSQLSEALHLLHGLAPAMSRLVLRELDVLYRPGGSVGAALPALPPAPPVAAPAGKPIPAPVRIALIEQRKKAQRDVTDRQLPGMLRHAQRQFIKPVQAIELINATRTIDEGAGRSIGAALSASGNWERKARALLDTDAPVHLGNLLRMMAEADLALPPRVLDALARAWHPWAYTHRSPAVAASIICGFAASGAQGVEIAQKWARALNIEAFARRLERGLPHDIESAPRLVQALDLWGPEGSAERIAHALPEDAVVRIGTDAAVNLLLTLEETFPDAALLHLEAAQQVIVERSRLRYVPNPEEHWRDLGWLIRIARPEPDTWDGAAEPIFEQVVGQCRRPEVVAWVGSCLGRLPDDESWTLDGERTAAWAECARLLAHSELSPGASPHHERYVELLGRASTRWQIQLLHRAEEDAELRGRLTDDDLDRLDAEGEDLIAIGRPVGAILGRAVDDVRAVSVLS</sequence>
<comment type="caution">
    <text evidence="2">The sequence shown here is derived from an EMBL/GenBank/DDBJ whole genome shotgun (WGS) entry which is preliminary data.</text>
</comment>
<accession>A0ABY2PLP3</accession>
<gene>
    <name evidence="2" type="ORF">E5Z02_04705</name>
</gene>
<dbReference type="EMBL" id="SRZK01000026">
    <property type="protein sequence ID" value="TGZ11429.1"/>
    <property type="molecule type" value="Genomic_DNA"/>
</dbReference>
<keyword evidence="3" id="KW-1185">Reference proteome</keyword>
<dbReference type="RefSeq" id="WP_136015578.1">
    <property type="nucleotide sequence ID" value="NZ_SRZK01000026.1"/>
</dbReference>
<feature type="region of interest" description="Disordered" evidence="1">
    <location>
        <begin position="150"/>
        <end position="181"/>
    </location>
</feature>
<proteinExistence type="predicted"/>
<evidence type="ECO:0000256" key="1">
    <source>
        <dbReference type="SAM" id="MobiDB-lite"/>
    </source>
</evidence>
<protein>
    <recommendedName>
        <fullName evidence="4">ATP-binding protein</fullName>
    </recommendedName>
</protein>
<evidence type="ECO:0000313" key="2">
    <source>
        <dbReference type="EMBL" id="TGZ11429.1"/>
    </source>
</evidence>
<organism evidence="2 3">
    <name type="scientific">Streptomyces rhizosphaericola</name>
    <dbReference type="NCBI Taxonomy" id="2564098"/>
    <lineage>
        <taxon>Bacteria</taxon>
        <taxon>Bacillati</taxon>
        <taxon>Actinomycetota</taxon>
        <taxon>Actinomycetes</taxon>
        <taxon>Kitasatosporales</taxon>
        <taxon>Streptomycetaceae</taxon>
        <taxon>Streptomyces</taxon>
    </lineage>
</organism>
<dbReference type="Proteomes" id="UP000306274">
    <property type="component" value="Unassembled WGS sequence"/>
</dbReference>
<evidence type="ECO:0000313" key="3">
    <source>
        <dbReference type="Proteomes" id="UP000306274"/>
    </source>
</evidence>